<accession>A0A0U5GB30</accession>
<dbReference type="OrthoDB" id="4158087at2759"/>
<protein>
    <recommendedName>
        <fullName evidence="4">Transcription factor domain-containing protein</fullName>
    </recommendedName>
</protein>
<dbReference type="AlphaFoldDB" id="A0A0U5GB30"/>
<dbReference type="STRING" id="454130.A0A0U5GB30"/>
<organism evidence="2 3">
    <name type="scientific">Aspergillus calidoustus</name>
    <dbReference type="NCBI Taxonomy" id="454130"/>
    <lineage>
        <taxon>Eukaryota</taxon>
        <taxon>Fungi</taxon>
        <taxon>Dikarya</taxon>
        <taxon>Ascomycota</taxon>
        <taxon>Pezizomycotina</taxon>
        <taxon>Eurotiomycetes</taxon>
        <taxon>Eurotiomycetidae</taxon>
        <taxon>Eurotiales</taxon>
        <taxon>Aspergillaceae</taxon>
        <taxon>Aspergillus</taxon>
        <taxon>Aspergillus subgen. Nidulantes</taxon>
    </lineage>
</organism>
<feature type="region of interest" description="Disordered" evidence="1">
    <location>
        <begin position="66"/>
        <end position="86"/>
    </location>
</feature>
<feature type="compositionally biased region" description="Basic and acidic residues" evidence="1">
    <location>
        <begin position="76"/>
        <end position="86"/>
    </location>
</feature>
<dbReference type="PANTHER" id="PTHR37540:SF5">
    <property type="entry name" value="TRANSCRIPTION FACTOR DOMAIN-CONTAINING PROTEIN"/>
    <property type="match status" value="1"/>
</dbReference>
<evidence type="ECO:0000256" key="1">
    <source>
        <dbReference type="SAM" id="MobiDB-lite"/>
    </source>
</evidence>
<gene>
    <name evidence="2" type="ORF">ASPCAL11341</name>
</gene>
<sequence>MFIQYTGPSSETSPGVRRTINAVVAANASLNRRRGREEREANANNINGEGEGTLRWLHDRPHFIMQPPQSSQVAGDEEKRRDAEETTHREAYYENFYLSDGSIYWYLEDGVTYPTPKQPYYPDLLFRRQKLFLTVAHQYPGTFAHNIYTSWTQQVLADPCLFHATLFATSMLMNVMQQKQNNPIILRHKCETIRLIRDAVAQADTHGLRHEIIAATTYLVYFSKLLGNFEEAHKHDLGIPAMLQFKGLAPVAPDTYTSYLLRLRDVWNSIVAHATSLFPSMAGPRPSSGHYTSLLAIAVQKQLERPPDLTLPVPIVTFLLAFNNQCIDMNESQSSEDTLLTPAPTAEPLDPPTLHAMQCILVAATLYWTAVSRDAHERPYDKTSNDGLIQALRTAVIQSDDLFWLRLGPEVLRWILMTGAAAAASLQDQAWFIMRAYMVTALIEPAEMDAFLVGADHLLWVFNHCAEAQGGR</sequence>
<evidence type="ECO:0000313" key="2">
    <source>
        <dbReference type="EMBL" id="CEL08189.1"/>
    </source>
</evidence>
<proteinExistence type="predicted"/>
<name>A0A0U5GB30_ASPCI</name>
<dbReference type="PANTHER" id="PTHR37540">
    <property type="entry name" value="TRANSCRIPTION FACTOR (ACR-2), PUTATIVE-RELATED-RELATED"/>
    <property type="match status" value="1"/>
</dbReference>
<evidence type="ECO:0008006" key="4">
    <source>
        <dbReference type="Google" id="ProtNLM"/>
    </source>
</evidence>
<keyword evidence="3" id="KW-1185">Reference proteome</keyword>
<dbReference type="EMBL" id="CDMC01000010">
    <property type="protein sequence ID" value="CEL08189.1"/>
    <property type="molecule type" value="Genomic_DNA"/>
</dbReference>
<reference evidence="3" key="1">
    <citation type="journal article" date="2016" name="Genome Announc.">
        <title>Draft genome sequences of fungus Aspergillus calidoustus.</title>
        <authorList>
            <person name="Horn F."/>
            <person name="Linde J."/>
            <person name="Mattern D.J."/>
            <person name="Walther G."/>
            <person name="Guthke R."/>
            <person name="Scherlach K."/>
            <person name="Martin K."/>
            <person name="Brakhage A.A."/>
            <person name="Petzke L."/>
            <person name="Valiante V."/>
        </authorList>
    </citation>
    <scope>NUCLEOTIDE SEQUENCE [LARGE SCALE GENOMIC DNA]</scope>
    <source>
        <strain evidence="3">SF006504</strain>
    </source>
</reference>
<dbReference type="Proteomes" id="UP000054771">
    <property type="component" value="Unassembled WGS sequence"/>
</dbReference>
<evidence type="ECO:0000313" key="3">
    <source>
        <dbReference type="Proteomes" id="UP000054771"/>
    </source>
</evidence>